<feature type="chain" id="PRO_5013243317" description="Checkpoint protein RAD24-like helical bundle domain-containing protein" evidence="9">
    <location>
        <begin position="16"/>
        <end position="1011"/>
    </location>
</feature>
<evidence type="ECO:0000256" key="9">
    <source>
        <dbReference type="SAM" id="SignalP"/>
    </source>
</evidence>
<feature type="signal peptide" evidence="9">
    <location>
        <begin position="1"/>
        <end position="15"/>
    </location>
</feature>
<dbReference type="GO" id="GO:0006281">
    <property type="term" value="P:DNA repair"/>
    <property type="evidence" value="ECO:0007669"/>
    <property type="project" value="InterPro"/>
</dbReference>
<accession>D3BCH7</accession>
<evidence type="ECO:0000259" key="10">
    <source>
        <dbReference type="Pfam" id="PF25812"/>
    </source>
</evidence>
<feature type="compositionally biased region" description="Low complexity" evidence="8">
    <location>
        <begin position="68"/>
        <end position="125"/>
    </location>
</feature>
<feature type="region of interest" description="Disordered" evidence="8">
    <location>
        <begin position="177"/>
        <end position="224"/>
    </location>
</feature>
<dbReference type="Pfam" id="PF25812">
    <property type="entry name" value="RAD24_helical"/>
    <property type="match status" value="1"/>
</dbReference>
<dbReference type="EMBL" id="ADBJ01000027">
    <property type="protein sequence ID" value="EFA80967.1"/>
    <property type="molecule type" value="Genomic_DNA"/>
</dbReference>
<dbReference type="InterPro" id="IPR027417">
    <property type="entry name" value="P-loop_NTPase"/>
</dbReference>
<dbReference type="Pfam" id="PF03215">
    <property type="entry name" value="Rad17"/>
    <property type="match status" value="1"/>
</dbReference>
<organism evidence="11 12">
    <name type="scientific">Heterostelium pallidum (strain ATCC 26659 / Pp 5 / PN500)</name>
    <name type="common">Cellular slime mold</name>
    <name type="synonym">Polysphondylium pallidum</name>
    <dbReference type="NCBI Taxonomy" id="670386"/>
    <lineage>
        <taxon>Eukaryota</taxon>
        <taxon>Amoebozoa</taxon>
        <taxon>Evosea</taxon>
        <taxon>Eumycetozoa</taxon>
        <taxon>Dictyostelia</taxon>
        <taxon>Acytosteliales</taxon>
        <taxon>Acytosteliaceae</taxon>
        <taxon>Heterostelium</taxon>
    </lineage>
</organism>
<keyword evidence="6" id="KW-0539">Nucleus</keyword>
<keyword evidence="12" id="KW-1185">Reference proteome</keyword>
<comment type="caution">
    <text evidence="11">The sequence shown here is derived from an EMBL/GenBank/DDBJ whole genome shotgun (WGS) entry which is preliminary data.</text>
</comment>
<dbReference type="PANTHER" id="PTHR12172:SF0">
    <property type="entry name" value="CELL CYCLE CHECKPOINT PROTEIN RAD17"/>
    <property type="match status" value="1"/>
</dbReference>
<feature type="region of interest" description="Disordered" evidence="8">
    <location>
        <begin position="244"/>
        <end position="285"/>
    </location>
</feature>
<dbReference type="GO" id="GO:0003682">
    <property type="term" value="F:chromatin binding"/>
    <property type="evidence" value="ECO:0007669"/>
    <property type="project" value="TreeGrafter"/>
</dbReference>
<dbReference type="OMA" id="HFIKPRI"/>
<dbReference type="Gene3D" id="3.40.50.300">
    <property type="entry name" value="P-loop containing nucleotide triphosphate hydrolases"/>
    <property type="match status" value="1"/>
</dbReference>
<name>D3BCH7_HETP5</name>
<dbReference type="AlphaFoldDB" id="D3BCH7"/>
<dbReference type="PANTHER" id="PTHR12172">
    <property type="entry name" value="CELL CYCLE CHECKPOINT PROTEIN RAD17"/>
    <property type="match status" value="1"/>
</dbReference>
<evidence type="ECO:0000256" key="6">
    <source>
        <dbReference type="ARBA" id="ARBA00023242"/>
    </source>
</evidence>
<proteinExistence type="inferred from homology"/>
<dbReference type="GO" id="GO:0005524">
    <property type="term" value="F:ATP binding"/>
    <property type="evidence" value="ECO:0007669"/>
    <property type="project" value="UniProtKB-KW"/>
</dbReference>
<feature type="domain" description="Checkpoint protein RAD24-like helical bundle" evidence="10">
    <location>
        <begin position="692"/>
        <end position="784"/>
    </location>
</feature>
<feature type="compositionally biased region" description="Polar residues" evidence="8">
    <location>
        <begin position="185"/>
        <end position="195"/>
    </location>
</feature>
<dbReference type="GO" id="GO:0005634">
    <property type="term" value="C:nucleus"/>
    <property type="evidence" value="ECO:0007669"/>
    <property type="project" value="UniProtKB-SubCell"/>
</dbReference>
<keyword evidence="5" id="KW-0067">ATP-binding</keyword>
<keyword evidence="7" id="KW-0131">Cell cycle</keyword>
<comment type="similarity">
    <text evidence="2">Belongs to the rad17/RAD24 family.</text>
</comment>
<feature type="compositionally biased region" description="Polar residues" evidence="8">
    <location>
        <begin position="137"/>
        <end position="146"/>
    </location>
</feature>
<evidence type="ECO:0000256" key="7">
    <source>
        <dbReference type="ARBA" id="ARBA00023306"/>
    </source>
</evidence>
<dbReference type="GO" id="GO:0033314">
    <property type="term" value="P:mitotic DNA replication checkpoint signaling"/>
    <property type="evidence" value="ECO:0007669"/>
    <property type="project" value="TreeGrafter"/>
</dbReference>
<dbReference type="GO" id="GO:0000077">
    <property type="term" value="P:DNA damage checkpoint signaling"/>
    <property type="evidence" value="ECO:0007669"/>
    <property type="project" value="TreeGrafter"/>
</dbReference>
<evidence type="ECO:0000256" key="8">
    <source>
        <dbReference type="SAM" id="MobiDB-lite"/>
    </source>
</evidence>
<dbReference type="GO" id="GO:0003689">
    <property type="term" value="F:DNA clamp loader activity"/>
    <property type="evidence" value="ECO:0007669"/>
    <property type="project" value="TreeGrafter"/>
</dbReference>
<evidence type="ECO:0000256" key="3">
    <source>
        <dbReference type="ARBA" id="ARBA00022741"/>
    </source>
</evidence>
<feature type="compositionally biased region" description="Low complexity" evidence="8">
    <location>
        <begin position="954"/>
        <end position="981"/>
    </location>
</feature>
<evidence type="ECO:0000313" key="11">
    <source>
        <dbReference type="EMBL" id="EFA80967.1"/>
    </source>
</evidence>
<feature type="region of interest" description="Disordered" evidence="8">
    <location>
        <begin position="952"/>
        <end position="1000"/>
    </location>
</feature>
<feature type="compositionally biased region" description="Polar residues" evidence="8">
    <location>
        <begin position="36"/>
        <end position="58"/>
    </location>
</feature>
<reference evidence="11 12" key="1">
    <citation type="journal article" date="2011" name="Genome Res.">
        <title>Phylogeny-wide analysis of social amoeba genomes highlights ancient origins for complex intercellular communication.</title>
        <authorList>
            <person name="Heidel A.J."/>
            <person name="Lawal H.M."/>
            <person name="Felder M."/>
            <person name="Schilde C."/>
            <person name="Helps N.R."/>
            <person name="Tunggal B."/>
            <person name="Rivero F."/>
            <person name="John U."/>
            <person name="Schleicher M."/>
            <person name="Eichinger L."/>
            <person name="Platzer M."/>
            <person name="Noegel A.A."/>
            <person name="Schaap P."/>
            <person name="Gloeckner G."/>
        </authorList>
    </citation>
    <scope>NUCLEOTIDE SEQUENCE [LARGE SCALE GENOMIC DNA]</scope>
    <source>
        <strain evidence="12">ATCC 26659 / Pp 5 / PN500</strain>
    </source>
</reference>
<dbReference type="RefSeq" id="XP_020433085.1">
    <property type="nucleotide sequence ID" value="XM_020577065.1"/>
</dbReference>
<evidence type="ECO:0000313" key="12">
    <source>
        <dbReference type="Proteomes" id="UP000001396"/>
    </source>
</evidence>
<dbReference type="InParanoid" id="D3BCH7"/>
<keyword evidence="9" id="KW-0732">Signal</keyword>
<dbReference type="InterPro" id="IPR057927">
    <property type="entry name" value="RAD24-like_helical"/>
</dbReference>
<dbReference type="InterPro" id="IPR004582">
    <property type="entry name" value="Checkpoint_prot_Rad17_Rad24"/>
</dbReference>
<feature type="compositionally biased region" description="Low complexity" evidence="8">
    <location>
        <begin position="202"/>
        <end position="224"/>
    </location>
</feature>
<evidence type="ECO:0000256" key="4">
    <source>
        <dbReference type="ARBA" id="ARBA00022763"/>
    </source>
</evidence>
<evidence type="ECO:0000256" key="1">
    <source>
        <dbReference type="ARBA" id="ARBA00004123"/>
    </source>
</evidence>
<comment type="subcellular location">
    <subcellularLocation>
        <location evidence="1">Nucleus</location>
    </subcellularLocation>
</comment>
<dbReference type="SUPFAM" id="SSF52540">
    <property type="entry name" value="P-loop containing nucleoside triphosphate hydrolases"/>
    <property type="match status" value="1"/>
</dbReference>
<sequence length="1011" mass="113480">MTSIWFFICLVKIKASTQSYFASNSDLNDEIDDPDSYTSQPTSLTFKSSNDHNINSKLSNKHSNRNKSTPSSTTTTTTSLTTNAKSTSPSPSTSSSSSSLSSSYKSTTTSNSVNSNSNSGGYSQSKQDNVISPPVSPTISNNNGKSSVLEEPTIKFRCIFGSFAICPNRFKEEHLREYSHDDEPSSNIDDTSSFDLSEKSSPKSFSVSSLSSSGRSPATSTTTTATITSDSFDISSSDKVKKRLLNESGGGSGHSQASPHSQHQKIVSPAASQSSSSQSTIPDLDDTVIKKLPEFKKRKKLHEKNTPIIKDEIEDIVNTSTTTTTTTTTKTKSTNSNSINNSNFNNNNNNNNNSNNYKKPLSSNNNNDNSLKNTKIFEDLDIFNEEPLEESVHVASKAKITKKNTSEPSIFKRNSKDSRAWTEKYEPKTEDDIRLTIHRKKVDEVKQWFQDRSNEISNGTLITQKMLIMTGPAGVGKTALTRVFANQFGFNLEEWTNPVMDIVKDKDDKVVSYYKPQLEIFKSWLKSNERCDLFGNVLGKKKLLIIEETPNVQSPGILAEFREGMKQFLRRTIFPLIFIYSDSSVANTNLSKIFDYQLQNNSLTQHISFNPIAPVTLFKYLKDISITEGFNIEDDQIESIRLESGGDIRASINSLEFHCIGKVRQVIVKPKKSKRATNTTKTTTSTPKNRDQSISLFHSLGKVLYNKRIPDTLPKDEWYRDEYLREKMESNPEQSFENSHVDGNMFTMFLQENFLSFYSDIEEISDTLGYLSDSDTIASAKSNVDSINPHSMSISLRGFMYCHTKQASFRFFHFVKPHFQQSYDQSQAIQDSIKGFIYNQQVPSAVSSSLSPITNQPRNNLSSFQTTLSLYEHSTLLRHTLPFLSYMSRQRGIMPYLNDVNNPYSAFLKGEGRLILDRLCLINPKIYGSYASQKDYQIGEKSTFATENDTDEVQNNQNNQSNGQRNNFNNNSNFGNNNNNNIGDSGGDDPQKSTRILYGNNEVLEEDDIIE</sequence>
<keyword evidence="4" id="KW-0227">DNA damage</keyword>
<keyword evidence="3" id="KW-0547">Nucleotide-binding</keyword>
<dbReference type="STRING" id="670386.D3BCH7"/>
<dbReference type="Proteomes" id="UP000001396">
    <property type="component" value="Unassembled WGS sequence"/>
</dbReference>
<dbReference type="GeneID" id="31361685"/>
<evidence type="ECO:0000256" key="2">
    <source>
        <dbReference type="ARBA" id="ARBA00006168"/>
    </source>
</evidence>
<gene>
    <name evidence="11" type="primary">rad17</name>
    <name evidence="11" type="ORF">PPL_06202</name>
</gene>
<evidence type="ECO:0000256" key="5">
    <source>
        <dbReference type="ARBA" id="ARBA00022840"/>
    </source>
</evidence>
<feature type="region of interest" description="Disordered" evidence="8">
    <location>
        <begin position="27"/>
        <end position="146"/>
    </location>
</feature>
<feature type="compositionally biased region" description="Low complexity" evidence="8">
    <location>
        <begin position="268"/>
        <end position="279"/>
    </location>
</feature>
<feature type="compositionally biased region" description="Polar residues" evidence="8">
    <location>
        <begin position="254"/>
        <end position="265"/>
    </location>
</feature>
<feature type="region of interest" description="Disordered" evidence="8">
    <location>
        <begin position="321"/>
        <end position="370"/>
    </location>
</feature>
<protein>
    <recommendedName>
        <fullName evidence="10">Checkpoint protein RAD24-like helical bundle domain-containing protein</fullName>
    </recommendedName>
</protein>